<comment type="caution">
    <text evidence="1">The sequence shown here is derived from an EMBL/GenBank/DDBJ whole genome shotgun (WGS) entry which is preliminary data.</text>
</comment>
<keyword evidence="2" id="KW-1185">Reference proteome</keyword>
<protein>
    <submittedName>
        <fullName evidence="1">Uncharacterized protein</fullName>
    </submittedName>
</protein>
<gene>
    <name evidence="1" type="ORF">C7K55_06130</name>
</gene>
<reference evidence="1 2" key="1">
    <citation type="journal article" date="2018" name="Environ. Microbiol.">
        <title>Ecological and genomic features of two widespread freshwater picocyanobacteria.</title>
        <authorList>
            <person name="Cabello-Yeves P.J."/>
            <person name="Picazo A."/>
            <person name="Camacho A."/>
            <person name="Callieri C."/>
            <person name="Rosselli R."/>
            <person name="Roda-Garcia J.J."/>
            <person name="Coutinho F.H."/>
            <person name="Rodriguez-Valera F."/>
        </authorList>
    </citation>
    <scope>NUCLEOTIDE SEQUENCE [LARGE SCALE GENOMIC DNA]</scope>
    <source>
        <strain evidence="1 2">Tous</strain>
    </source>
</reference>
<dbReference type="AlphaFoldDB" id="A0A2P7MXP3"/>
<dbReference type="EMBL" id="PXXO01000005">
    <property type="protein sequence ID" value="PSJ06004.1"/>
    <property type="molecule type" value="Genomic_DNA"/>
</dbReference>
<accession>A0A2P7MXP3</accession>
<evidence type="ECO:0000313" key="2">
    <source>
        <dbReference type="Proteomes" id="UP000243002"/>
    </source>
</evidence>
<sequence>MLLRQGFLGLTWREIAGQLDAWNTDATGALEMQIAALALFKRGVAGFFANDWFRILIVPNRQNWSVLTLISDVPASVPLPR</sequence>
<organism evidence="1 2">
    <name type="scientific">Cyanobium usitatum str. Tous</name>
    <dbReference type="NCBI Taxonomy" id="2116684"/>
    <lineage>
        <taxon>Bacteria</taxon>
        <taxon>Bacillati</taxon>
        <taxon>Cyanobacteriota</taxon>
        <taxon>Cyanophyceae</taxon>
        <taxon>Synechococcales</taxon>
        <taxon>Prochlorococcaceae</taxon>
        <taxon>Cyanobium</taxon>
    </lineage>
</organism>
<evidence type="ECO:0000313" key="1">
    <source>
        <dbReference type="EMBL" id="PSJ06004.1"/>
    </source>
</evidence>
<proteinExistence type="predicted"/>
<dbReference type="Proteomes" id="UP000243002">
    <property type="component" value="Unassembled WGS sequence"/>
</dbReference>
<name>A0A2P7MXP3_9CYAN</name>